<organism evidence="2 3">
    <name type="scientific">Byssothecium circinans</name>
    <dbReference type="NCBI Taxonomy" id="147558"/>
    <lineage>
        <taxon>Eukaryota</taxon>
        <taxon>Fungi</taxon>
        <taxon>Dikarya</taxon>
        <taxon>Ascomycota</taxon>
        <taxon>Pezizomycotina</taxon>
        <taxon>Dothideomycetes</taxon>
        <taxon>Pleosporomycetidae</taxon>
        <taxon>Pleosporales</taxon>
        <taxon>Massarineae</taxon>
        <taxon>Massarinaceae</taxon>
        <taxon>Byssothecium</taxon>
    </lineage>
</organism>
<sequence length="191" mass="21337">MGQRSIYMYILPSPLSHHSLAHSLKHRSTTPYLTAPLVNNSSHDDNNINPSSCMHAPDLSLPPPQTDSFYQDLPRHPSPQSFPQTRPRGRMADVEFGRRCRCGRWACACFHGGCVFWSMQGKAIGPSQAATETEEAPRCLCRNSGRVPHTQGKAAHEGTRHDIGFTLPFTSSLTTLFGRNLYLRVSTWSWS</sequence>
<keyword evidence="3" id="KW-1185">Reference proteome</keyword>
<evidence type="ECO:0000313" key="2">
    <source>
        <dbReference type="EMBL" id="KAF1952069.1"/>
    </source>
</evidence>
<gene>
    <name evidence="2" type="ORF">CC80DRAFT_185532</name>
</gene>
<evidence type="ECO:0000256" key="1">
    <source>
        <dbReference type="SAM" id="MobiDB-lite"/>
    </source>
</evidence>
<name>A0A6A5TK38_9PLEO</name>
<accession>A0A6A5TK38</accession>
<reference evidence="2" key="1">
    <citation type="journal article" date="2020" name="Stud. Mycol.">
        <title>101 Dothideomycetes genomes: a test case for predicting lifestyles and emergence of pathogens.</title>
        <authorList>
            <person name="Haridas S."/>
            <person name="Albert R."/>
            <person name="Binder M."/>
            <person name="Bloem J."/>
            <person name="Labutti K."/>
            <person name="Salamov A."/>
            <person name="Andreopoulos B."/>
            <person name="Baker S."/>
            <person name="Barry K."/>
            <person name="Bills G."/>
            <person name="Bluhm B."/>
            <person name="Cannon C."/>
            <person name="Castanera R."/>
            <person name="Culley D."/>
            <person name="Daum C."/>
            <person name="Ezra D."/>
            <person name="Gonzalez J."/>
            <person name="Henrissat B."/>
            <person name="Kuo A."/>
            <person name="Liang C."/>
            <person name="Lipzen A."/>
            <person name="Lutzoni F."/>
            <person name="Magnuson J."/>
            <person name="Mondo S."/>
            <person name="Nolan M."/>
            <person name="Ohm R."/>
            <person name="Pangilinan J."/>
            <person name="Park H.-J."/>
            <person name="Ramirez L."/>
            <person name="Alfaro M."/>
            <person name="Sun H."/>
            <person name="Tritt A."/>
            <person name="Yoshinaga Y."/>
            <person name="Zwiers L.-H."/>
            <person name="Turgeon B."/>
            <person name="Goodwin S."/>
            <person name="Spatafora J."/>
            <person name="Crous P."/>
            <person name="Grigoriev I."/>
        </authorList>
    </citation>
    <scope>NUCLEOTIDE SEQUENCE</scope>
    <source>
        <strain evidence="2">CBS 675.92</strain>
    </source>
</reference>
<evidence type="ECO:0000313" key="3">
    <source>
        <dbReference type="Proteomes" id="UP000800035"/>
    </source>
</evidence>
<proteinExistence type="predicted"/>
<feature type="region of interest" description="Disordered" evidence="1">
    <location>
        <begin position="64"/>
        <end position="88"/>
    </location>
</feature>
<protein>
    <submittedName>
        <fullName evidence="2">Uncharacterized protein</fullName>
    </submittedName>
</protein>
<dbReference type="Proteomes" id="UP000800035">
    <property type="component" value="Unassembled WGS sequence"/>
</dbReference>
<dbReference type="EMBL" id="ML977013">
    <property type="protein sequence ID" value="KAF1952069.1"/>
    <property type="molecule type" value="Genomic_DNA"/>
</dbReference>
<dbReference type="AlphaFoldDB" id="A0A6A5TK38"/>